<dbReference type="AlphaFoldDB" id="A0A6G0XA40"/>
<dbReference type="GO" id="GO:0009045">
    <property type="term" value="F:xylose isomerase activity"/>
    <property type="evidence" value="ECO:0007669"/>
    <property type="project" value="UniProtKB-EC"/>
</dbReference>
<comment type="catalytic activity">
    <reaction evidence="7 8">
        <text>alpha-D-xylose = alpha-D-xylulofuranose</text>
        <dbReference type="Rhea" id="RHEA:22816"/>
        <dbReference type="ChEBI" id="CHEBI:28518"/>
        <dbReference type="ChEBI" id="CHEBI:188998"/>
        <dbReference type="EC" id="5.3.1.5"/>
    </reaction>
</comment>
<evidence type="ECO:0000256" key="6">
    <source>
        <dbReference type="ARBA" id="ARBA00023277"/>
    </source>
</evidence>
<dbReference type="SUPFAM" id="SSF51658">
    <property type="entry name" value="Xylose isomerase-like"/>
    <property type="match status" value="1"/>
</dbReference>
<organism evidence="9 10">
    <name type="scientific">Aphanomyces euteiches</name>
    <dbReference type="NCBI Taxonomy" id="100861"/>
    <lineage>
        <taxon>Eukaryota</taxon>
        <taxon>Sar</taxon>
        <taxon>Stramenopiles</taxon>
        <taxon>Oomycota</taxon>
        <taxon>Saprolegniomycetes</taxon>
        <taxon>Saprolegniales</taxon>
        <taxon>Verrucalvaceae</taxon>
        <taxon>Aphanomyces</taxon>
    </lineage>
</organism>
<dbReference type="InterPro" id="IPR013452">
    <property type="entry name" value="Xylose_isom_bac"/>
</dbReference>
<dbReference type="VEuPathDB" id="FungiDB:AeMF1_007582"/>
<dbReference type="NCBIfam" id="NF003998">
    <property type="entry name" value="PRK05474.1"/>
    <property type="match status" value="1"/>
</dbReference>
<dbReference type="PANTHER" id="PTHR48408">
    <property type="match status" value="1"/>
</dbReference>
<evidence type="ECO:0000256" key="7">
    <source>
        <dbReference type="ARBA" id="ARBA00033659"/>
    </source>
</evidence>
<evidence type="ECO:0000256" key="2">
    <source>
        <dbReference type="ARBA" id="ARBA00011958"/>
    </source>
</evidence>
<evidence type="ECO:0000256" key="3">
    <source>
        <dbReference type="ARBA" id="ARBA00022629"/>
    </source>
</evidence>
<protein>
    <recommendedName>
        <fullName evidence="2 8">Xylose isomerase</fullName>
        <ecNumber evidence="2 8">5.3.1.5</ecNumber>
    </recommendedName>
</protein>
<accession>A0A6G0XA40</accession>
<evidence type="ECO:0000256" key="1">
    <source>
        <dbReference type="ARBA" id="ARBA00005765"/>
    </source>
</evidence>
<reference evidence="9 10" key="1">
    <citation type="submission" date="2019-07" db="EMBL/GenBank/DDBJ databases">
        <title>Genomics analysis of Aphanomyces spp. identifies a new class of oomycete effector associated with host adaptation.</title>
        <authorList>
            <person name="Gaulin E."/>
        </authorList>
    </citation>
    <scope>NUCLEOTIDE SEQUENCE [LARGE SCALE GENOMIC DNA]</scope>
    <source>
        <strain evidence="9 10">ATCC 201684</strain>
    </source>
</reference>
<sequence>MAPPTQREFFADIPAIRYVSPETATDDLLVYREYNADEVILGRPMHEWLRFAVCFWHTFLTPPSDVFGEATTIRPWNTHEDAFQRAKERVDAGFEFISKLGVKYYTFHDTDILPDGLEHHWPEMTEYLLAKQQATGIKLLWGTVNMFNNKMYMHGAATSPHLPAFLSAAEQVQRAMEITHKLGGENFVLWGGREGFQTILNTDIGREEAHYAAFLRMAVAYKAKIGATFQFLIEPKPHEPMKHQYDYDAATTLGFLYRHGLQDHFKLNIEPNHTTLAGHDYVHDIVFASTAGHLGSIDANSGDPSLGWDTDQFPMDSKQAALIMRAVIKQGGLAPGGLNFDAKVRRESTALRDIVMGHIGAIDNLARGLRKAAEFTEKLDSRVNARYATWESDVGRLIEKGGAAFDTLPRVNKATDFPPSGEQEAFEVELYRALH</sequence>
<evidence type="ECO:0000313" key="10">
    <source>
        <dbReference type="Proteomes" id="UP000481153"/>
    </source>
</evidence>
<dbReference type="PROSITE" id="PS51415">
    <property type="entry name" value="XYLOSE_ISOMERASE"/>
    <property type="match status" value="1"/>
</dbReference>
<dbReference type="HAMAP" id="MF_00455">
    <property type="entry name" value="Xylose_isom_A"/>
    <property type="match status" value="1"/>
</dbReference>
<evidence type="ECO:0000313" key="9">
    <source>
        <dbReference type="EMBL" id="KAF0736985.1"/>
    </source>
</evidence>
<dbReference type="EC" id="5.3.1.5" evidence="2 8"/>
<keyword evidence="4 8" id="KW-0479">Metal-binding</keyword>
<evidence type="ECO:0000256" key="8">
    <source>
        <dbReference type="RuleBase" id="RU000609"/>
    </source>
</evidence>
<comment type="caution">
    <text evidence="9">The sequence shown here is derived from an EMBL/GenBank/DDBJ whole genome shotgun (WGS) entry which is preliminary data.</text>
</comment>
<dbReference type="Proteomes" id="UP000481153">
    <property type="component" value="Unassembled WGS sequence"/>
</dbReference>
<keyword evidence="10" id="KW-1185">Reference proteome</keyword>
<dbReference type="InterPro" id="IPR036237">
    <property type="entry name" value="Xyl_isomerase-like_sf"/>
</dbReference>
<dbReference type="GO" id="GO:0046872">
    <property type="term" value="F:metal ion binding"/>
    <property type="evidence" value="ECO:0007669"/>
    <property type="project" value="UniProtKB-KW"/>
</dbReference>
<dbReference type="GO" id="GO:0042732">
    <property type="term" value="P:D-xylose metabolic process"/>
    <property type="evidence" value="ECO:0007669"/>
    <property type="project" value="UniProtKB-KW"/>
</dbReference>
<keyword evidence="3 8" id="KW-0859">Xylose metabolism</keyword>
<keyword evidence="5 8" id="KW-0413">Isomerase</keyword>
<dbReference type="EMBL" id="VJMJ01000085">
    <property type="protein sequence ID" value="KAF0736985.1"/>
    <property type="molecule type" value="Genomic_DNA"/>
</dbReference>
<evidence type="ECO:0000256" key="4">
    <source>
        <dbReference type="ARBA" id="ARBA00022723"/>
    </source>
</evidence>
<gene>
    <name evidence="9" type="ORF">Ae201684_006797</name>
</gene>
<comment type="similarity">
    <text evidence="1 8">Belongs to the xylose isomerase family.</text>
</comment>
<evidence type="ECO:0000256" key="5">
    <source>
        <dbReference type="ARBA" id="ARBA00023235"/>
    </source>
</evidence>
<dbReference type="PRINTS" id="PR00688">
    <property type="entry name" value="XYLOSISMRASE"/>
</dbReference>
<dbReference type="PANTHER" id="PTHR48408:SF1">
    <property type="entry name" value="XYLOSE ISOMERASE"/>
    <property type="match status" value="1"/>
</dbReference>
<dbReference type="Gene3D" id="3.20.20.150">
    <property type="entry name" value="Divalent-metal-dependent TIM barrel enzymes"/>
    <property type="match status" value="1"/>
</dbReference>
<proteinExistence type="inferred from homology"/>
<dbReference type="InterPro" id="IPR001998">
    <property type="entry name" value="Xylose_isomerase"/>
</dbReference>
<dbReference type="NCBIfam" id="TIGR02630">
    <property type="entry name" value="xylose_isom_A"/>
    <property type="match status" value="1"/>
</dbReference>
<name>A0A6G0XA40_9STRA</name>
<keyword evidence="6 8" id="KW-0119">Carbohydrate metabolism</keyword>